<dbReference type="PANTHER" id="PTHR10000">
    <property type="entry name" value="PHOSPHOSERINE PHOSPHATASE"/>
    <property type="match status" value="1"/>
</dbReference>
<dbReference type="GO" id="GO:0005829">
    <property type="term" value="C:cytosol"/>
    <property type="evidence" value="ECO:0007669"/>
    <property type="project" value="TreeGrafter"/>
</dbReference>
<keyword evidence="2" id="KW-1185">Reference proteome</keyword>
<dbReference type="EMBL" id="JAKFHA010000014">
    <property type="protein sequence ID" value="MCF2530080.1"/>
    <property type="molecule type" value="Genomic_DNA"/>
</dbReference>
<organism evidence="1 2">
    <name type="scientific">Yinghuangia soli</name>
    <dbReference type="NCBI Taxonomy" id="2908204"/>
    <lineage>
        <taxon>Bacteria</taxon>
        <taxon>Bacillati</taxon>
        <taxon>Actinomycetota</taxon>
        <taxon>Actinomycetes</taxon>
        <taxon>Kitasatosporales</taxon>
        <taxon>Streptomycetaceae</taxon>
        <taxon>Yinghuangia</taxon>
    </lineage>
</organism>
<accession>A0AA41Q1Z1</accession>
<evidence type="ECO:0000313" key="2">
    <source>
        <dbReference type="Proteomes" id="UP001165378"/>
    </source>
</evidence>
<keyword evidence="1" id="KW-0378">Hydrolase</keyword>
<dbReference type="InterPro" id="IPR023214">
    <property type="entry name" value="HAD_sf"/>
</dbReference>
<dbReference type="SUPFAM" id="SSF56784">
    <property type="entry name" value="HAD-like"/>
    <property type="match status" value="1"/>
</dbReference>
<dbReference type="GO" id="GO:0016791">
    <property type="term" value="F:phosphatase activity"/>
    <property type="evidence" value="ECO:0007669"/>
    <property type="project" value="TreeGrafter"/>
</dbReference>
<comment type="caution">
    <text evidence="1">The sequence shown here is derived from an EMBL/GenBank/DDBJ whole genome shotgun (WGS) entry which is preliminary data.</text>
</comment>
<sequence>MNFPCAAAYRRNTVRHSAYRADPEGAFRESEDRMPTTPAAAPLIVCDLDGTLLRPDATASDYTRAALGRLIAAGTALTIATARGVPSIRALLAGVELPLPVIELNGAYISDPGTGAHLDHHTLDAATASAVVDCLVAAGIEPTLTTWDGTADHVDFGALSNESARWFHDEKAAAGDPRLRYCTDFAALARTSTVALIRLAVPHDDAERTAKLLDGVCGDRATVLGIRNDYIPGWTEFSVHGPTADKGSALRGLRARIGHTGPLVVCGDHLNDLPMFDAADGPDDRRVAPATAHPDVLARATDVAGPNHEDGIARFLLASFLGSGEDLAS</sequence>
<dbReference type="NCBIfam" id="TIGR01484">
    <property type="entry name" value="HAD-SF-IIB"/>
    <property type="match status" value="1"/>
</dbReference>
<dbReference type="InterPro" id="IPR036412">
    <property type="entry name" value="HAD-like_sf"/>
</dbReference>
<dbReference type="Proteomes" id="UP001165378">
    <property type="component" value="Unassembled WGS sequence"/>
</dbReference>
<dbReference type="Pfam" id="PF08282">
    <property type="entry name" value="Hydrolase_3"/>
    <property type="match status" value="1"/>
</dbReference>
<name>A0AA41Q1Z1_9ACTN</name>
<gene>
    <name evidence="1" type="ORF">LZ495_23055</name>
</gene>
<dbReference type="PANTHER" id="PTHR10000:SF8">
    <property type="entry name" value="HAD SUPERFAMILY HYDROLASE-LIKE, TYPE 3"/>
    <property type="match status" value="1"/>
</dbReference>
<dbReference type="Gene3D" id="3.30.1240.10">
    <property type="match status" value="1"/>
</dbReference>
<dbReference type="RefSeq" id="WP_235054751.1">
    <property type="nucleotide sequence ID" value="NZ_JAKFHA010000014.1"/>
</dbReference>
<dbReference type="InterPro" id="IPR006379">
    <property type="entry name" value="HAD-SF_hydro_IIB"/>
</dbReference>
<reference evidence="1" key="1">
    <citation type="submission" date="2022-01" db="EMBL/GenBank/DDBJ databases">
        <title>Genome-Based Taxonomic Classification of the Phylum Actinobacteria.</title>
        <authorList>
            <person name="Gao Y."/>
        </authorList>
    </citation>
    <scope>NUCLEOTIDE SEQUENCE</scope>
    <source>
        <strain evidence="1">KLBMP 8922</strain>
    </source>
</reference>
<protein>
    <submittedName>
        <fullName evidence="1">Cof-type HAD-IIB family hydrolase</fullName>
    </submittedName>
</protein>
<dbReference type="AlphaFoldDB" id="A0AA41Q1Z1"/>
<evidence type="ECO:0000313" key="1">
    <source>
        <dbReference type="EMBL" id="MCF2530080.1"/>
    </source>
</evidence>
<dbReference type="Gene3D" id="3.40.50.1000">
    <property type="entry name" value="HAD superfamily/HAD-like"/>
    <property type="match status" value="1"/>
</dbReference>
<proteinExistence type="predicted"/>
<dbReference type="GO" id="GO:0000287">
    <property type="term" value="F:magnesium ion binding"/>
    <property type="evidence" value="ECO:0007669"/>
    <property type="project" value="TreeGrafter"/>
</dbReference>